<dbReference type="GO" id="GO:0032259">
    <property type="term" value="P:methylation"/>
    <property type="evidence" value="ECO:0007669"/>
    <property type="project" value="UniProtKB-KW"/>
</dbReference>
<gene>
    <name evidence="2" type="ORF">TRITD_1Av1G093530</name>
</gene>
<accession>A0A9R0Q5W5</accession>
<dbReference type="Proteomes" id="UP000324705">
    <property type="component" value="Chromosome 1A"/>
</dbReference>
<keyword evidence="1" id="KW-0489">Methyltransferase</keyword>
<sequence>MEDHRRHRQVLLQGRDIEEGSTRGRKQVWFSNVPHTWLVADKGGQNWITKAKETVKMVPSGSRTRVFLDVGFGVTSFGPYLISREFEHGVPAMVATNLTPAIIQCSRCRINSTCDGELRYSHASSNTPESFS</sequence>
<keyword evidence="1" id="KW-0808">Transferase</keyword>
<evidence type="ECO:0000313" key="3">
    <source>
        <dbReference type="Proteomes" id="UP000324705"/>
    </source>
</evidence>
<name>A0A9R0Q5W5_TRITD</name>
<evidence type="ECO:0000313" key="2">
    <source>
        <dbReference type="EMBL" id="VAH04215.1"/>
    </source>
</evidence>
<dbReference type="InterPro" id="IPR004159">
    <property type="entry name" value="Put_SAM_MeTrfase"/>
</dbReference>
<evidence type="ECO:0000256" key="1">
    <source>
        <dbReference type="ARBA" id="ARBA00022603"/>
    </source>
</evidence>
<evidence type="ECO:0008006" key="4">
    <source>
        <dbReference type="Google" id="ProtNLM"/>
    </source>
</evidence>
<protein>
    <recommendedName>
        <fullName evidence="4">Methyltransferase</fullName>
    </recommendedName>
</protein>
<dbReference type="GO" id="GO:0008168">
    <property type="term" value="F:methyltransferase activity"/>
    <property type="evidence" value="ECO:0007669"/>
    <property type="project" value="UniProtKB-KW"/>
</dbReference>
<dbReference type="EMBL" id="LT934111">
    <property type="protein sequence ID" value="VAH04215.1"/>
    <property type="molecule type" value="Genomic_DNA"/>
</dbReference>
<proteinExistence type="predicted"/>
<reference evidence="2 3" key="1">
    <citation type="submission" date="2017-09" db="EMBL/GenBank/DDBJ databases">
        <authorList>
            <consortium name="International Durum Wheat Genome Sequencing Consortium (IDWGSC)"/>
            <person name="Milanesi L."/>
        </authorList>
    </citation>
    <scope>NUCLEOTIDE SEQUENCE [LARGE SCALE GENOMIC DNA]</scope>
    <source>
        <strain evidence="3">cv. Svevo</strain>
    </source>
</reference>
<dbReference type="Pfam" id="PF03141">
    <property type="entry name" value="Methyltransf_29"/>
    <property type="match status" value="1"/>
</dbReference>
<dbReference type="Gramene" id="TRITD1Av1G093530.1">
    <property type="protein sequence ID" value="TRITD1Av1G093530.1"/>
    <property type="gene ID" value="TRITD1Av1G093530"/>
</dbReference>
<dbReference type="AlphaFoldDB" id="A0A9R0Q5W5"/>
<keyword evidence="3" id="KW-1185">Reference proteome</keyword>
<organism evidence="2 3">
    <name type="scientific">Triticum turgidum subsp. durum</name>
    <name type="common">Durum wheat</name>
    <name type="synonym">Triticum durum</name>
    <dbReference type="NCBI Taxonomy" id="4567"/>
    <lineage>
        <taxon>Eukaryota</taxon>
        <taxon>Viridiplantae</taxon>
        <taxon>Streptophyta</taxon>
        <taxon>Embryophyta</taxon>
        <taxon>Tracheophyta</taxon>
        <taxon>Spermatophyta</taxon>
        <taxon>Magnoliopsida</taxon>
        <taxon>Liliopsida</taxon>
        <taxon>Poales</taxon>
        <taxon>Poaceae</taxon>
        <taxon>BOP clade</taxon>
        <taxon>Pooideae</taxon>
        <taxon>Triticodae</taxon>
        <taxon>Triticeae</taxon>
        <taxon>Triticinae</taxon>
        <taxon>Triticum</taxon>
    </lineage>
</organism>